<dbReference type="GO" id="GO:0010468">
    <property type="term" value="P:regulation of gene expression"/>
    <property type="evidence" value="ECO:0007669"/>
    <property type="project" value="TreeGrafter"/>
</dbReference>
<keyword evidence="9" id="KW-0819">tRNA processing</keyword>
<sequence length="206" mass="23484">MSIEDEIGIKFRDKKLLKRALSHSSVSRDSNERLEFLGDAVLELVVSKNLYQSYPYDEGVLTNKRAEFVCTGTLASAAHGIDLDRYILIDRDETLSESVLAGCFEALIGAIYLDRGMRMVENFIKKTILFANHEIEKNWKGMLQEYMVRNKGLYPEYKLIKETGPPHRREFEVEVWVGEEMWGSGSGRSIQSAEKEAAKMAVKKLP</sequence>
<dbReference type="PANTHER" id="PTHR11207:SF0">
    <property type="entry name" value="RIBONUCLEASE 3"/>
    <property type="match status" value="1"/>
</dbReference>
<evidence type="ECO:0000256" key="2">
    <source>
        <dbReference type="ARBA" id="ARBA00010183"/>
    </source>
</evidence>
<dbReference type="GO" id="GO:0004525">
    <property type="term" value="F:ribonuclease III activity"/>
    <property type="evidence" value="ECO:0007669"/>
    <property type="project" value="UniProtKB-UniRule"/>
</dbReference>
<dbReference type="SMART" id="SM00535">
    <property type="entry name" value="RIBOc"/>
    <property type="match status" value="1"/>
</dbReference>
<dbReference type="AlphaFoldDB" id="A0A235BR84"/>
<dbReference type="GO" id="GO:0005737">
    <property type="term" value="C:cytoplasm"/>
    <property type="evidence" value="ECO:0007669"/>
    <property type="project" value="UniProtKB-SubCell"/>
</dbReference>
<feature type="active site" evidence="9">
    <location>
        <position position="105"/>
    </location>
</feature>
<dbReference type="PROSITE" id="PS50137">
    <property type="entry name" value="DS_RBD"/>
    <property type="match status" value="1"/>
</dbReference>
<accession>A0A235BR84</accession>
<evidence type="ECO:0000256" key="7">
    <source>
        <dbReference type="ARBA" id="ARBA00022801"/>
    </source>
</evidence>
<keyword evidence="4 9" id="KW-0507">mRNA processing</keyword>
<keyword evidence="5 9" id="KW-0540">Nuclease</keyword>
<evidence type="ECO:0000256" key="6">
    <source>
        <dbReference type="ARBA" id="ARBA00022759"/>
    </source>
</evidence>
<keyword evidence="8 9" id="KW-0694">RNA-binding</keyword>
<protein>
    <recommendedName>
        <fullName evidence="9">Ribonuclease 3</fullName>
        <ecNumber evidence="9">3.1.26.3</ecNumber>
    </recommendedName>
    <alternativeName>
        <fullName evidence="9">Ribonuclease III</fullName>
        <shortName evidence="9">RNase III</shortName>
    </alternativeName>
</protein>
<dbReference type="InterPro" id="IPR011907">
    <property type="entry name" value="RNase_III"/>
</dbReference>
<keyword evidence="6 9" id="KW-0255">Endonuclease</keyword>
<feature type="domain" description="RNase III" evidence="11">
    <location>
        <begin position="1"/>
        <end position="116"/>
    </location>
</feature>
<dbReference type="PROSITE" id="PS00517">
    <property type="entry name" value="RNASE_3_1"/>
    <property type="match status" value="1"/>
</dbReference>
<dbReference type="NCBIfam" id="TIGR02191">
    <property type="entry name" value="RNaseIII"/>
    <property type="match status" value="1"/>
</dbReference>
<dbReference type="Pfam" id="PF14622">
    <property type="entry name" value="Ribonucleas_3_3"/>
    <property type="match status" value="1"/>
</dbReference>
<dbReference type="SUPFAM" id="SSF69065">
    <property type="entry name" value="RNase III domain-like"/>
    <property type="match status" value="1"/>
</dbReference>
<evidence type="ECO:0000256" key="8">
    <source>
        <dbReference type="ARBA" id="ARBA00022884"/>
    </source>
</evidence>
<evidence type="ECO:0000256" key="1">
    <source>
        <dbReference type="ARBA" id="ARBA00000109"/>
    </source>
</evidence>
<dbReference type="SUPFAM" id="SSF54768">
    <property type="entry name" value="dsRNA-binding domain-like"/>
    <property type="match status" value="1"/>
</dbReference>
<dbReference type="GO" id="GO:0008033">
    <property type="term" value="P:tRNA processing"/>
    <property type="evidence" value="ECO:0007669"/>
    <property type="project" value="UniProtKB-KW"/>
</dbReference>
<evidence type="ECO:0000256" key="4">
    <source>
        <dbReference type="ARBA" id="ARBA00022664"/>
    </source>
</evidence>
<keyword evidence="9" id="KW-0479">Metal-binding</keyword>
<organism evidence="12 13">
    <name type="scientific">candidate division WOR-3 bacterium JGI_Cruoil_03_44_89</name>
    <dbReference type="NCBI Taxonomy" id="1973748"/>
    <lineage>
        <taxon>Bacteria</taxon>
        <taxon>Bacteria division WOR-3</taxon>
    </lineage>
</organism>
<feature type="binding site" evidence="9">
    <location>
        <position position="105"/>
    </location>
    <ligand>
        <name>Mg(2+)</name>
        <dbReference type="ChEBI" id="CHEBI:18420"/>
    </ligand>
</feature>
<proteinExistence type="inferred from homology"/>
<dbReference type="InterPro" id="IPR000999">
    <property type="entry name" value="RNase_III_dom"/>
</dbReference>
<comment type="function">
    <text evidence="9">Digests double-stranded RNA. Involved in the processing of primary rRNA transcript to yield the immediate precursors to the large and small rRNAs (23S and 16S). Processes some mRNAs, and tRNAs when they are encoded in the rRNA operon. Processes pre-crRNA and tracrRNA of type II CRISPR loci if present in the organism.</text>
</comment>
<feature type="active site" evidence="9">
    <location>
        <position position="39"/>
    </location>
</feature>
<dbReference type="HAMAP" id="MF_00104">
    <property type="entry name" value="RNase_III"/>
    <property type="match status" value="1"/>
</dbReference>
<keyword evidence="9" id="KW-0699">rRNA-binding</keyword>
<comment type="subunit">
    <text evidence="9">Homodimer.</text>
</comment>
<feature type="binding site" evidence="9">
    <location>
        <position position="35"/>
    </location>
    <ligand>
        <name>Mg(2+)</name>
        <dbReference type="ChEBI" id="CHEBI:18420"/>
    </ligand>
</feature>
<keyword evidence="9" id="KW-0460">Magnesium</keyword>
<dbReference type="PROSITE" id="PS50142">
    <property type="entry name" value="RNASE_3_2"/>
    <property type="match status" value="1"/>
</dbReference>
<dbReference type="InterPro" id="IPR036389">
    <property type="entry name" value="RNase_III_sf"/>
</dbReference>
<comment type="caution">
    <text evidence="9">Lacks conserved residue(s) required for the propagation of feature annotation.</text>
</comment>
<dbReference type="Proteomes" id="UP000215215">
    <property type="component" value="Unassembled WGS sequence"/>
</dbReference>
<dbReference type="EMBL" id="NOZQ01000208">
    <property type="protein sequence ID" value="OYD14065.1"/>
    <property type="molecule type" value="Genomic_DNA"/>
</dbReference>
<dbReference type="GO" id="GO:0003725">
    <property type="term" value="F:double-stranded RNA binding"/>
    <property type="evidence" value="ECO:0007669"/>
    <property type="project" value="TreeGrafter"/>
</dbReference>
<gene>
    <name evidence="9 12" type="primary">rnc</name>
    <name evidence="12" type="ORF">CH333_09120</name>
</gene>
<evidence type="ECO:0000256" key="3">
    <source>
        <dbReference type="ARBA" id="ARBA00022552"/>
    </source>
</evidence>
<feature type="domain" description="DRBM" evidence="10">
    <location>
        <begin position="138"/>
        <end position="206"/>
    </location>
</feature>
<keyword evidence="9" id="KW-0963">Cytoplasm</keyword>
<comment type="caution">
    <text evidence="12">The sequence shown here is derived from an EMBL/GenBank/DDBJ whole genome shotgun (WGS) entry which is preliminary data.</text>
</comment>
<dbReference type="GO" id="GO:0019843">
    <property type="term" value="F:rRNA binding"/>
    <property type="evidence" value="ECO:0007669"/>
    <property type="project" value="UniProtKB-KW"/>
</dbReference>
<evidence type="ECO:0000313" key="12">
    <source>
        <dbReference type="EMBL" id="OYD14065.1"/>
    </source>
</evidence>
<reference evidence="12 13" key="1">
    <citation type="submission" date="2017-07" db="EMBL/GenBank/DDBJ databases">
        <title>Recovery of genomes from metagenomes via a dereplication, aggregation, and scoring strategy.</title>
        <authorList>
            <person name="Sieber C.M."/>
            <person name="Probst A.J."/>
            <person name="Sharrar A."/>
            <person name="Thomas B.C."/>
            <person name="Hess M."/>
            <person name="Tringe S.G."/>
            <person name="Banfield J.F."/>
        </authorList>
    </citation>
    <scope>NUCLEOTIDE SEQUENCE [LARGE SCALE GENOMIC DNA]</scope>
    <source>
        <strain evidence="12">JGI_Cruoil_03_44_89</strain>
    </source>
</reference>
<evidence type="ECO:0000256" key="5">
    <source>
        <dbReference type="ARBA" id="ARBA00022722"/>
    </source>
</evidence>
<dbReference type="GO" id="GO:0006397">
    <property type="term" value="P:mRNA processing"/>
    <property type="evidence" value="ECO:0007669"/>
    <property type="project" value="UniProtKB-UniRule"/>
</dbReference>
<dbReference type="EC" id="3.1.26.3" evidence="9"/>
<evidence type="ECO:0000259" key="11">
    <source>
        <dbReference type="PROSITE" id="PS50142"/>
    </source>
</evidence>
<dbReference type="GO" id="GO:0006364">
    <property type="term" value="P:rRNA processing"/>
    <property type="evidence" value="ECO:0007669"/>
    <property type="project" value="UniProtKB-UniRule"/>
</dbReference>
<evidence type="ECO:0000259" key="10">
    <source>
        <dbReference type="PROSITE" id="PS50137"/>
    </source>
</evidence>
<comment type="catalytic activity">
    <reaction evidence="1 9">
        <text>Endonucleolytic cleavage to 5'-phosphomonoester.</text>
        <dbReference type="EC" id="3.1.26.3"/>
    </reaction>
</comment>
<dbReference type="SMART" id="SM00358">
    <property type="entry name" value="DSRM"/>
    <property type="match status" value="1"/>
</dbReference>
<dbReference type="Pfam" id="PF00035">
    <property type="entry name" value="dsrm"/>
    <property type="match status" value="1"/>
</dbReference>
<dbReference type="FunFam" id="1.10.1520.10:FF:000001">
    <property type="entry name" value="Ribonuclease 3"/>
    <property type="match status" value="1"/>
</dbReference>
<name>A0A235BR84_UNCW3</name>
<dbReference type="CDD" id="cd00593">
    <property type="entry name" value="RIBOc"/>
    <property type="match status" value="1"/>
</dbReference>
<comment type="cofactor">
    <cofactor evidence="9">
        <name>Mg(2+)</name>
        <dbReference type="ChEBI" id="CHEBI:18420"/>
    </cofactor>
</comment>
<dbReference type="InterPro" id="IPR014720">
    <property type="entry name" value="dsRBD_dom"/>
</dbReference>
<keyword evidence="7 9" id="KW-0378">Hydrolase</keyword>
<dbReference type="GO" id="GO:0046872">
    <property type="term" value="F:metal ion binding"/>
    <property type="evidence" value="ECO:0007669"/>
    <property type="project" value="UniProtKB-KW"/>
</dbReference>
<evidence type="ECO:0000256" key="9">
    <source>
        <dbReference type="HAMAP-Rule" id="MF_00104"/>
    </source>
</evidence>
<dbReference type="CDD" id="cd10845">
    <property type="entry name" value="DSRM_RNAse_III_family"/>
    <property type="match status" value="1"/>
</dbReference>
<dbReference type="Gene3D" id="1.10.1520.10">
    <property type="entry name" value="Ribonuclease III domain"/>
    <property type="match status" value="1"/>
</dbReference>
<keyword evidence="3 9" id="KW-0698">rRNA processing</keyword>
<dbReference type="Gene3D" id="3.30.160.20">
    <property type="match status" value="1"/>
</dbReference>
<dbReference type="PANTHER" id="PTHR11207">
    <property type="entry name" value="RIBONUCLEASE III"/>
    <property type="match status" value="1"/>
</dbReference>
<evidence type="ECO:0000313" key="13">
    <source>
        <dbReference type="Proteomes" id="UP000215215"/>
    </source>
</evidence>
<comment type="similarity">
    <text evidence="2">Belongs to the ribonuclease III family.</text>
</comment>
<comment type="subcellular location">
    <subcellularLocation>
        <location evidence="9">Cytoplasm</location>
    </subcellularLocation>
</comment>